<feature type="transmembrane region" description="Helical" evidence="1">
    <location>
        <begin position="96"/>
        <end position="116"/>
    </location>
</feature>
<organism evidence="3 4">
    <name type="scientific">Candidatus Woesebacteria bacterium GW2011_GWB1_45_5</name>
    <dbReference type="NCBI Taxonomy" id="1618581"/>
    <lineage>
        <taxon>Bacteria</taxon>
        <taxon>Candidatus Woeseibacteriota</taxon>
    </lineage>
</organism>
<feature type="transmembrane region" description="Helical" evidence="1">
    <location>
        <begin position="148"/>
        <end position="169"/>
    </location>
</feature>
<dbReference type="EMBL" id="LCLA01000038">
    <property type="protein sequence ID" value="KKU09523.1"/>
    <property type="molecule type" value="Genomic_DNA"/>
</dbReference>
<gene>
    <name evidence="3" type="ORF">UX13_C0038G0005</name>
</gene>
<feature type="domain" description="EamA" evidence="2">
    <location>
        <begin position="2"/>
        <end position="139"/>
    </location>
</feature>
<accession>A0A0G1PVM1</accession>
<evidence type="ECO:0000313" key="3">
    <source>
        <dbReference type="EMBL" id="KKU09523.1"/>
    </source>
</evidence>
<dbReference type="GO" id="GO:0016020">
    <property type="term" value="C:membrane"/>
    <property type="evidence" value="ECO:0007669"/>
    <property type="project" value="InterPro"/>
</dbReference>
<feature type="transmembrane region" description="Helical" evidence="1">
    <location>
        <begin position="211"/>
        <end position="229"/>
    </location>
</feature>
<name>A0A0G1PVM1_9BACT</name>
<keyword evidence="1" id="KW-0812">Transmembrane</keyword>
<protein>
    <recommendedName>
        <fullName evidence="2">EamA domain-containing protein</fullName>
    </recommendedName>
</protein>
<feature type="transmembrane region" description="Helical" evidence="1">
    <location>
        <begin position="122"/>
        <end position="141"/>
    </location>
</feature>
<dbReference type="AlphaFoldDB" id="A0A0G1PVM1"/>
<dbReference type="InterPro" id="IPR037185">
    <property type="entry name" value="EmrE-like"/>
</dbReference>
<keyword evidence="1" id="KW-0472">Membrane</keyword>
<feature type="domain" description="EamA" evidence="2">
    <location>
        <begin position="151"/>
        <end position="262"/>
    </location>
</feature>
<proteinExistence type="predicted"/>
<feature type="transmembrane region" description="Helical" evidence="1">
    <location>
        <begin position="67"/>
        <end position="84"/>
    </location>
</feature>
<reference evidence="3 4" key="1">
    <citation type="journal article" date="2015" name="Nature">
        <title>rRNA introns, odd ribosomes, and small enigmatic genomes across a large radiation of phyla.</title>
        <authorList>
            <person name="Brown C.T."/>
            <person name="Hug L.A."/>
            <person name="Thomas B.C."/>
            <person name="Sharon I."/>
            <person name="Castelle C.J."/>
            <person name="Singh A."/>
            <person name="Wilkins M.J."/>
            <person name="Williams K.H."/>
            <person name="Banfield J.F."/>
        </authorList>
    </citation>
    <scope>NUCLEOTIDE SEQUENCE [LARGE SCALE GENOMIC DNA]</scope>
</reference>
<dbReference type="SUPFAM" id="SSF103481">
    <property type="entry name" value="Multidrug resistance efflux transporter EmrE"/>
    <property type="match status" value="1"/>
</dbReference>
<comment type="caution">
    <text evidence="3">The sequence shown here is derived from an EMBL/GenBank/DDBJ whole genome shotgun (WGS) entry which is preliminary data.</text>
</comment>
<evidence type="ECO:0000256" key="1">
    <source>
        <dbReference type="SAM" id="Phobius"/>
    </source>
</evidence>
<feature type="transmembrane region" description="Helical" evidence="1">
    <location>
        <begin position="241"/>
        <end position="261"/>
    </location>
</feature>
<feature type="transmembrane region" description="Helical" evidence="1">
    <location>
        <begin position="175"/>
        <end position="199"/>
    </location>
</feature>
<dbReference type="InterPro" id="IPR000620">
    <property type="entry name" value="EamA_dom"/>
</dbReference>
<dbReference type="Pfam" id="PF00892">
    <property type="entry name" value="EamA"/>
    <property type="match status" value="2"/>
</dbReference>
<dbReference type="Proteomes" id="UP000034329">
    <property type="component" value="Unassembled WGS sequence"/>
</dbReference>
<evidence type="ECO:0000259" key="2">
    <source>
        <dbReference type="Pfam" id="PF00892"/>
    </source>
</evidence>
<feature type="transmembrane region" description="Helical" evidence="1">
    <location>
        <begin position="36"/>
        <end position="55"/>
    </location>
</feature>
<feature type="transmembrane region" description="Helical" evidence="1">
    <location>
        <begin position="6"/>
        <end position="24"/>
    </location>
</feature>
<sequence>MIWVYWAASSVVFFSFLSLLQRIISIDSKHPRAMSIVFNICGAIIAFLIFLAGGSYKNFALPQMPEAWIFILIASAMYGLFERWRFLASKLLEASVYSIISNIAVVIAFTGSVFLYSESLNLTNLAGVGMVILALILIGTAGGIHKKISLKGLGVGVVVSVFLGLGWMLDKKGALYFNAATYSMLIWIIPMIFVFFPYIKIKEIKYEAGRGLWKIVLLAAINVVGYLLMLKGLETGDATRIIPIVQTSSVVTVILGIFLLMRKRTYGEKDNFFNHCDSRCLFADSRISYFDLFLKILLKRKERKGTVFL</sequence>
<evidence type="ECO:0000313" key="4">
    <source>
        <dbReference type="Proteomes" id="UP000034329"/>
    </source>
</evidence>
<keyword evidence="1" id="KW-1133">Transmembrane helix</keyword>